<evidence type="ECO:0000313" key="5">
    <source>
        <dbReference type="EMBL" id="WVZ04991.1"/>
    </source>
</evidence>
<comment type="function">
    <text evidence="3">Hydrolase that can remove conjugated ubiquitin from proteins and may therefore play an important regulatory role at the level of protein turnover by preventing degradation.</text>
</comment>
<comment type="subcellular location">
    <subcellularLocation>
        <location evidence="3">Cytoplasm</location>
    </subcellularLocation>
</comment>
<gene>
    <name evidence="5" type="ORF">V8G54_018337</name>
</gene>
<dbReference type="EMBL" id="CP144695">
    <property type="protein sequence ID" value="WVZ04991.1"/>
    <property type="molecule type" value="Genomic_DNA"/>
</dbReference>
<protein>
    <recommendedName>
        <fullName evidence="3">Ubiquitin thioesterase OTU</fullName>
        <ecNumber evidence="3">3.4.19.12</ecNumber>
    </recommendedName>
</protein>
<dbReference type="GO" id="GO:0004843">
    <property type="term" value="F:cysteine-type deubiquitinase activity"/>
    <property type="evidence" value="ECO:0007669"/>
    <property type="project" value="UniProtKB-UniRule"/>
</dbReference>
<organism evidence="5 6">
    <name type="scientific">Vigna mungo</name>
    <name type="common">Black gram</name>
    <name type="synonym">Phaseolus mungo</name>
    <dbReference type="NCBI Taxonomy" id="3915"/>
    <lineage>
        <taxon>Eukaryota</taxon>
        <taxon>Viridiplantae</taxon>
        <taxon>Streptophyta</taxon>
        <taxon>Embryophyta</taxon>
        <taxon>Tracheophyta</taxon>
        <taxon>Spermatophyta</taxon>
        <taxon>Magnoliopsida</taxon>
        <taxon>eudicotyledons</taxon>
        <taxon>Gunneridae</taxon>
        <taxon>Pentapetalae</taxon>
        <taxon>rosids</taxon>
        <taxon>fabids</taxon>
        <taxon>Fabales</taxon>
        <taxon>Fabaceae</taxon>
        <taxon>Papilionoideae</taxon>
        <taxon>50 kb inversion clade</taxon>
        <taxon>NPAAA clade</taxon>
        <taxon>indigoferoid/millettioid clade</taxon>
        <taxon>Phaseoleae</taxon>
        <taxon>Vigna</taxon>
    </lineage>
</organism>
<dbReference type="GO" id="GO:0005829">
    <property type="term" value="C:cytosol"/>
    <property type="evidence" value="ECO:0007669"/>
    <property type="project" value="TreeGrafter"/>
</dbReference>
<dbReference type="Gene3D" id="3.90.70.80">
    <property type="match status" value="1"/>
</dbReference>
<name>A0AAQ3N928_VIGMU</name>
<accession>A0AAQ3N928</accession>
<dbReference type="GO" id="GO:0005634">
    <property type="term" value="C:nucleus"/>
    <property type="evidence" value="ECO:0007669"/>
    <property type="project" value="TreeGrafter"/>
</dbReference>
<keyword evidence="6" id="KW-1185">Reference proteome</keyword>
<evidence type="ECO:0000259" key="4">
    <source>
        <dbReference type="PROSITE" id="PS50802"/>
    </source>
</evidence>
<dbReference type="PANTHER" id="PTHR13312">
    <property type="entry name" value="HIV-INDUCED PROTEIN-7-LIKE PROTEASE"/>
    <property type="match status" value="1"/>
</dbReference>
<dbReference type="Proteomes" id="UP001374535">
    <property type="component" value="Chromosome 6"/>
</dbReference>
<dbReference type="PROSITE" id="PS50802">
    <property type="entry name" value="OTU"/>
    <property type="match status" value="1"/>
</dbReference>
<dbReference type="InterPro" id="IPR003323">
    <property type="entry name" value="OTU_dom"/>
</dbReference>
<dbReference type="GO" id="GO:0030968">
    <property type="term" value="P:endoplasmic reticulum unfolded protein response"/>
    <property type="evidence" value="ECO:0007669"/>
    <property type="project" value="TreeGrafter"/>
</dbReference>
<dbReference type="GO" id="GO:0036503">
    <property type="term" value="P:ERAD pathway"/>
    <property type="evidence" value="ECO:0007669"/>
    <property type="project" value="TreeGrafter"/>
</dbReference>
<reference evidence="5 6" key="1">
    <citation type="journal article" date="2023" name="Life. Sci Alliance">
        <title>Evolutionary insights into 3D genome organization and epigenetic landscape of Vigna mungo.</title>
        <authorList>
            <person name="Junaid A."/>
            <person name="Singh B."/>
            <person name="Bhatia S."/>
        </authorList>
    </citation>
    <scope>NUCLEOTIDE SEQUENCE [LARGE SCALE GENOMIC DNA]</scope>
    <source>
        <strain evidence="5">Urdbean</strain>
    </source>
</reference>
<dbReference type="PANTHER" id="PTHR13312:SF6">
    <property type="entry name" value="UBIQUITIN THIOESTERASE OTU"/>
    <property type="match status" value="1"/>
</dbReference>
<sequence length="120" mass="13416">MPQPEKSLGNNLPIIRIPGDGRCLFRAVVYGACLRSGEPSPSLSRQRELADELRAKVVDEFIKRRADTEWMPITVVMQDKNSSNLKVIAEYGEEYGKDNPIGVIYDGYGHYDALLKSSLS</sequence>
<proteinExistence type="predicted"/>
<dbReference type="Pfam" id="PF02338">
    <property type="entry name" value="OTU"/>
    <property type="match status" value="1"/>
</dbReference>
<evidence type="ECO:0000256" key="3">
    <source>
        <dbReference type="RuleBase" id="RU367104"/>
    </source>
</evidence>
<keyword evidence="3" id="KW-0788">Thiol protease</keyword>
<keyword evidence="3" id="KW-0645">Protease</keyword>
<dbReference type="EC" id="3.4.19.12" evidence="3"/>
<keyword evidence="2 3" id="KW-0378">Hydrolase</keyword>
<keyword evidence="3" id="KW-0963">Cytoplasm</keyword>
<dbReference type="AlphaFoldDB" id="A0AAQ3N928"/>
<feature type="domain" description="OTU" evidence="4">
    <location>
        <begin position="12"/>
        <end position="117"/>
    </location>
</feature>
<keyword evidence="3" id="KW-0833">Ubl conjugation pathway</keyword>
<comment type="catalytic activity">
    <reaction evidence="1 3">
        <text>Thiol-dependent hydrolysis of ester, thioester, amide, peptide and isopeptide bonds formed by the C-terminal Gly of ubiquitin (a 76-residue protein attached to proteins as an intracellular targeting signal).</text>
        <dbReference type="EC" id="3.4.19.12"/>
    </reaction>
</comment>
<evidence type="ECO:0000313" key="6">
    <source>
        <dbReference type="Proteomes" id="UP001374535"/>
    </source>
</evidence>
<evidence type="ECO:0000256" key="1">
    <source>
        <dbReference type="ARBA" id="ARBA00000707"/>
    </source>
</evidence>
<dbReference type="GO" id="GO:0016579">
    <property type="term" value="P:protein deubiquitination"/>
    <property type="evidence" value="ECO:0007669"/>
    <property type="project" value="TreeGrafter"/>
</dbReference>
<evidence type="ECO:0000256" key="2">
    <source>
        <dbReference type="ARBA" id="ARBA00022801"/>
    </source>
</evidence>